<reference evidence="1" key="2">
    <citation type="journal article" date="2015" name="Fish Shellfish Immunol.">
        <title>Early steps in the European eel (Anguilla anguilla)-Vibrio vulnificus interaction in the gills: Role of the RtxA13 toxin.</title>
        <authorList>
            <person name="Callol A."/>
            <person name="Pajuelo D."/>
            <person name="Ebbesson L."/>
            <person name="Teles M."/>
            <person name="MacKenzie S."/>
            <person name="Amaro C."/>
        </authorList>
    </citation>
    <scope>NUCLEOTIDE SEQUENCE</scope>
</reference>
<reference evidence="1" key="1">
    <citation type="submission" date="2014-11" db="EMBL/GenBank/DDBJ databases">
        <authorList>
            <person name="Amaro Gonzalez C."/>
        </authorList>
    </citation>
    <scope>NUCLEOTIDE SEQUENCE</scope>
</reference>
<name>A0A0E9SVP9_ANGAN</name>
<proteinExistence type="predicted"/>
<dbReference type="EMBL" id="GBXM01063216">
    <property type="protein sequence ID" value="JAH45361.1"/>
    <property type="molecule type" value="Transcribed_RNA"/>
</dbReference>
<organism evidence="1">
    <name type="scientific">Anguilla anguilla</name>
    <name type="common">European freshwater eel</name>
    <name type="synonym">Muraena anguilla</name>
    <dbReference type="NCBI Taxonomy" id="7936"/>
    <lineage>
        <taxon>Eukaryota</taxon>
        <taxon>Metazoa</taxon>
        <taxon>Chordata</taxon>
        <taxon>Craniata</taxon>
        <taxon>Vertebrata</taxon>
        <taxon>Euteleostomi</taxon>
        <taxon>Actinopterygii</taxon>
        <taxon>Neopterygii</taxon>
        <taxon>Teleostei</taxon>
        <taxon>Anguilliformes</taxon>
        <taxon>Anguillidae</taxon>
        <taxon>Anguilla</taxon>
    </lineage>
</organism>
<evidence type="ECO:0000313" key="1">
    <source>
        <dbReference type="EMBL" id="JAH45361.1"/>
    </source>
</evidence>
<sequence length="35" mass="4196">MKPSLACSLIPLVFFRRNFRSKTSWLCAPTRRHKF</sequence>
<protein>
    <submittedName>
        <fullName evidence="1">Uncharacterized protein</fullName>
    </submittedName>
</protein>
<dbReference type="AlphaFoldDB" id="A0A0E9SVP9"/>
<accession>A0A0E9SVP9</accession>